<protein>
    <submittedName>
        <fullName evidence="2">Uncharacterized protein</fullName>
    </submittedName>
</protein>
<dbReference type="EMBL" id="ABCS01000039">
    <property type="protein sequence ID" value="EDM77831.1"/>
    <property type="molecule type" value="Genomic_DNA"/>
</dbReference>
<name>A6G8C1_9BACT</name>
<evidence type="ECO:0000313" key="2">
    <source>
        <dbReference type="EMBL" id="EDM77831.1"/>
    </source>
</evidence>
<dbReference type="eggNOG" id="COG0501">
    <property type="taxonomic scope" value="Bacteria"/>
</dbReference>
<evidence type="ECO:0000313" key="3">
    <source>
        <dbReference type="Proteomes" id="UP000005801"/>
    </source>
</evidence>
<keyword evidence="1" id="KW-1133">Transmembrane helix</keyword>
<evidence type="ECO:0000256" key="1">
    <source>
        <dbReference type="SAM" id="Phobius"/>
    </source>
</evidence>
<sequence length="414" mass="45413">MTDLLPEVGEREWVIEALADIARQSGRDPLVAAPVLLPVAEFFPDTWTPDARGVHRLARRLHVYAGLDELDVDVRIFEEERASPDVSSNSVKHEGAAAYFAGIVDEVCLYGVNADRLDDGLGVTATMAHEVAHAFRTRFGLAILDPERVDEEERLTDLTTVYLGFGVLTTNATARHRSTAADGGLIAGHQWSFTSLGYLSPATMAFALAVVAVARDLDGATLRTVAGELEPNQAASFRRGIKWLRRCFPDLCARLGLPEDPEEWPEPWLLDELTRPLGDTEEEVVEGDGQNTEDQRDVEPWNEGRPVFRVLPGHQRGEALFLGIASFVIGTLASFIHGLLGLASAAIAFFFGRELVRRLGSLRCSDSECRERISRQTSTCPNCGGVFVGNIRHPDERLAAEEARDRGSRADLEG</sequence>
<dbReference type="STRING" id="391625.PPSIR1_01352"/>
<comment type="caution">
    <text evidence="2">The sequence shown here is derived from an EMBL/GenBank/DDBJ whole genome shotgun (WGS) entry which is preliminary data.</text>
</comment>
<accession>A6G8C1</accession>
<keyword evidence="3" id="KW-1185">Reference proteome</keyword>
<reference evidence="2 3" key="1">
    <citation type="submission" date="2007-06" db="EMBL/GenBank/DDBJ databases">
        <authorList>
            <person name="Shimkets L."/>
            <person name="Ferriera S."/>
            <person name="Johnson J."/>
            <person name="Kravitz S."/>
            <person name="Beeson K."/>
            <person name="Sutton G."/>
            <person name="Rogers Y.-H."/>
            <person name="Friedman R."/>
            <person name="Frazier M."/>
            <person name="Venter J.C."/>
        </authorList>
    </citation>
    <scope>NUCLEOTIDE SEQUENCE [LARGE SCALE GENOMIC DNA]</scope>
    <source>
        <strain evidence="2 3">SIR-1</strain>
    </source>
</reference>
<organism evidence="2 3">
    <name type="scientific">Plesiocystis pacifica SIR-1</name>
    <dbReference type="NCBI Taxonomy" id="391625"/>
    <lineage>
        <taxon>Bacteria</taxon>
        <taxon>Pseudomonadati</taxon>
        <taxon>Myxococcota</taxon>
        <taxon>Polyangia</taxon>
        <taxon>Nannocystales</taxon>
        <taxon>Nannocystaceae</taxon>
        <taxon>Plesiocystis</taxon>
    </lineage>
</organism>
<feature type="transmembrane region" description="Helical" evidence="1">
    <location>
        <begin position="319"/>
        <end position="352"/>
    </location>
</feature>
<gene>
    <name evidence="2" type="ORF">PPSIR1_01352</name>
</gene>
<keyword evidence="1" id="KW-0812">Transmembrane</keyword>
<dbReference type="OrthoDB" id="2041998at2"/>
<keyword evidence="1" id="KW-0472">Membrane</keyword>
<dbReference type="Proteomes" id="UP000005801">
    <property type="component" value="Unassembled WGS sequence"/>
</dbReference>
<proteinExistence type="predicted"/>
<dbReference type="RefSeq" id="WP_006972966.1">
    <property type="nucleotide sequence ID" value="NZ_ABCS01000039.1"/>
</dbReference>
<dbReference type="AlphaFoldDB" id="A6G8C1"/>